<feature type="compositionally biased region" description="Basic and acidic residues" evidence="1">
    <location>
        <begin position="264"/>
        <end position="279"/>
    </location>
</feature>
<feature type="compositionally biased region" description="Basic and acidic residues" evidence="1">
    <location>
        <begin position="307"/>
        <end position="323"/>
    </location>
</feature>
<sequence length="425" mass="44644">MSGERSTLLLGHANVVDFDVQPSSDGSSTKSKCVFAASVVATCMGVLLTMSDVVIPSLATTSLFAQTSTATPRVQPLRASHIPEGENLKQAVVTGAAATVLGLSSAVEPVQAQPGLLEELGVQYKSAAVTAVKPKEAESQAPRKKVAASTDALAELKKGILADAPELTEKAVPKKEGPKAPQAPEATKAPAKKEELKLKKVYTAPAPAPRPPPVQTTPKYGQGKVLPKVEEAVPVKVVEPLAKPVAARDIRKSPTKARPASKVVEPEPVKEAPKAKDEGVGFFGLKPAPKKEVVVPEVQPSKVVRKLPKETKGKGEKLAEKKAAPVPVKEAPKAEKKAEKKGSSKKESGKKEQKKEEKKKGGNPLLGPLLLLGGIYGLGVYTDKEEKKEGSEESVATEAPKAPEPKPEPAPEPTVAKEEEGESQV</sequence>
<dbReference type="EMBL" id="HBJA01100624">
    <property type="protein sequence ID" value="CAE0823490.1"/>
    <property type="molecule type" value="Transcribed_RNA"/>
</dbReference>
<evidence type="ECO:0000313" key="2">
    <source>
        <dbReference type="EMBL" id="CAE0823490.1"/>
    </source>
</evidence>
<feature type="region of interest" description="Disordered" evidence="1">
    <location>
        <begin position="383"/>
        <end position="425"/>
    </location>
</feature>
<reference evidence="2" key="1">
    <citation type="submission" date="2021-01" db="EMBL/GenBank/DDBJ databases">
        <authorList>
            <person name="Corre E."/>
            <person name="Pelletier E."/>
            <person name="Niang G."/>
            <person name="Scheremetjew M."/>
            <person name="Finn R."/>
            <person name="Kale V."/>
            <person name="Holt S."/>
            <person name="Cochrane G."/>
            <person name="Meng A."/>
            <person name="Brown T."/>
            <person name="Cohen L."/>
        </authorList>
    </citation>
    <scope>NUCLEOTIDE SEQUENCE</scope>
    <source>
        <strain evidence="2">CCMP1594</strain>
    </source>
</reference>
<feature type="compositionally biased region" description="Basic and acidic residues" evidence="1">
    <location>
        <begin position="167"/>
        <end position="178"/>
    </location>
</feature>
<protein>
    <submittedName>
        <fullName evidence="2">Uncharacterized protein</fullName>
    </submittedName>
</protein>
<feature type="region of interest" description="Disordered" evidence="1">
    <location>
        <begin position="167"/>
        <end position="222"/>
    </location>
</feature>
<evidence type="ECO:0000256" key="1">
    <source>
        <dbReference type="SAM" id="MobiDB-lite"/>
    </source>
</evidence>
<feature type="compositionally biased region" description="Low complexity" evidence="1">
    <location>
        <begin position="179"/>
        <end position="189"/>
    </location>
</feature>
<feature type="compositionally biased region" description="Basic and acidic residues" evidence="1">
    <location>
        <begin position="330"/>
        <end position="360"/>
    </location>
</feature>
<name>A0A7S4G2W3_9EUGL</name>
<proteinExistence type="predicted"/>
<organism evidence="2">
    <name type="scientific">Eutreptiella gymnastica</name>
    <dbReference type="NCBI Taxonomy" id="73025"/>
    <lineage>
        <taxon>Eukaryota</taxon>
        <taxon>Discoba</taxon>
        <taxon>Euglenozoa</taxon>
        <taxon>Euglenida</taxon>
        <taxon>Spirocuta</taxon>
        <taxon>Euglenophyceae</taxon>
        <taxon>Eutreptiales</taxon>
        <taxon>Eutreptiaceae</taxon>
        <taxon>Eutreptiella</taxon>
    </lineage>
</organism>
<accession>A0A7S4G2W3</accession>
<gene>
    <name evidence="2" type="ORF">EGYM00163_LOCUS34692</name>
</gene>
<feature type="region of interest" description="Disordered" evidence="1">
    <location>
        <begin position="248"/>
        <end position="369"/>
    </location>
</feature>
<dbReference type="AlphaFoldDB" id="A0A7S4G2W3"/>
<feature type="compositionally biased region" description="Pro residues" evidence="1">
    <location>
        <begin position="206"/>
        <end position="215"/>
    </location>
</feature>